<name>A0A1Y6BJY8_9PROT</name>
<keyword evidence="4" id="KW-0055">Arginine biosynthesis</keyword>
<dbReference type="NCBIfam" id="TIGR00707">
    <property type="entry name" value="argD"/>
    <property type="match status" value="1"/>
</dbReference>
<feature type="binding site" evidence="4">
    <location>
        <begin position="214"/>
        <end position="217"/>
    </location>
    <ligand>
        <name>pyridoxal 5'-phosphate</name>
        <dbReference type="ChEBI" id="CHEBI:597326"/>
    </ligand>
</feature>
<dbReference type="RefSeq" id="WP_089229566.1">
    <property type="nucleotide sequence ID" value="NZ_FWZX01000004.1"/>
</dbReference>
<evidence type="ECO:0000313" key="6">
    <source>
        <dbReference type="Proteomes" id="UP000192917"/>
    </source>
</evidence>
<feature type="binding site" evidence="4">
    <location>
        <position position="271"/>
    </location>
    <ligand>
        <name>N(2)-acetyl-L-ornithine</name>
        <dbReference type="ChEBI" id="CHEBI:57805"/>
    </ligand>
</feature>
<gene>
    <name evidence="4" type="primary">argD</name>
    <name evidence="5" type="ORF">SAMN05428998_10412</name>
</gene>
<dbReference type="STRING" id="560819.SAMN05428998_10412"/>
<dbReference type="GO" id="GO:0003992">
    <property type="term" value="F:N2-acetyl-L-ornithine:2-oxoglutarate 5-aminotransferase activity"/>
    <property type="evidence" value="ECO:0007669"/>
    <property type="project" value="UniProtKB-UniRule"/>
</dbReference>
<dbReference type="CDD" id="cd00610">
    <property type="entry name" value="OAT_like"/>
    <property type="match status" value="1"/>
</dbReference>
<accession>A0A1Y6BJY8</accession>
<dbReference type="Proteomes" id="UP000192917">
    <property type="component" value="Unassembled WGS sequence"/>
</dbReference>
<sequence>MSEAMMNTYARADLAFERGEGSYLFGTDGRRYLDFTAGIAVTSCGHAHPHLVKALQDQAAKLWHTSNLFRIPAGERLAERLVAASFADKVFFCNSGVEAFEGAAKLARRYQNVTGSPQRWKIITVTGSFHGRSMAAISAAGNPKYLEGFGPRVPGYETVAFRNTNELRAAIDDETAAILVEPIQGEGGIRPAELDYLRELRTICDEFGLVLVFDEIQCGMGRTGKLFACEWAGIAPDVMMLAKGLGGGFPIGAVLANDKTAVGFTPGVHGTTFGGNPLAMAVGNAVLDVILAEGFLDRVQEVAGHLRSRLEAIAGRHPEQIEEVRGAGLMLGLKAARPNAELIGALREAGLLTVGAAENVIRLLPPLTLSSGEADEACAIIEKVCASAARKAAE</sequence>
<dbReference type="InterPro" id="IPR015421">
    <property type="entry name" value="PyrdxlP-dep_Trfase_major"/>
</dbReference>
<dbReference type="SUPFAM" id="SSF53383">
    <property type="entry name" value="PLP-dependent transferases"/>
    <property type="match status" value="1"/>
</dbReference>
<protein>
    <recommendedName>
        <fullName evidence="4">Acetylornithine aminotransferase</fullName>
        <shortName evidence="4">ACOAT</shortName>
        <ecNumber evidence="4">2.6.1.11</ecNumber>
    </recommendedName>
</protein>
<dbReference type="Gene3D" id="3.90.1150.10">
    <property type="entry name" value="Aspartate Aminotransferase, domain 1"/>
    <property type="match status" value="1"/>
</dbReference>
<dbReference type="NCBIfam" id="NF002325">
    <property type="entry name" value="PRK01278.1"/>
    <property type="match status" value="1"/>
</dbReference>
<comment type="catalytic activity">
    <reaction evidence="4">
        <text>N(2)-acetyl-L-ornithine + 2-oxoglutarate = N-acetyl-L-glutamate 5-semialdehyde + L-glutamate</text>
        <dbReference type="Rhea" id="RHEA:18049"/>
        <dbReference type="ChEBI" id="CHEBI:16810"/>
        <dbReference type="ChEBI" id="CHEBI:29123"/>
        <dbReference type="ChEBI" id="CHEBI:29985"/>
        <dbReference type="ChEBI" id="CHEBI:57805"/>
        <dbReference type="EC" id="2.6.1.11"/>
    </reaction>
</comment>
<dbReference type="EMBL" id="FWZX01000004">
    <property type="protein sequence ID" value="SMF06897.1"/>
    <property type="molecule type" value="Genomic_DNA"/>
</dbReference>
<comment type="miscellaneous">
    <text evidence="4">May also have succinyldiaminopimelate aminotransferase activity, thus carrying out the corresponding step in lysine biosynthesis.</text>
</comment>
<dbReference type="GO" id="GO:0042802">
    <property type="term" value="F:identical protein binding"/>
    <property type="evidence" value="ECO:0007669"/>
    <property type="project" value="TreeGrafter"/>
</dbReference>
<dbReference type="GO" id="GO:0005737">
    <property type="term" value="C:cytoplasm"/>
    <property type="evidence" value="ECO:0007669"/>
    <property type="project" value="UniProtKB-SubCell"/>
</dbReference>
<feature type="binding site" evidence="4">
    <location>
        <position position="129"/>
    </location>
    <ligand>
        <name>pyridoxal 5'-phosphate</name>
        <dbReference type="ChEBI" id="CHEBI:597326"/>
    </ligand>
</feature>
<feature type="binding site" evidence="4">
    <location>
        <position position="132"/>
    </location>
    <ligand>
        <name>N(2)-acetyl-L-ornithine</name>
        <dbReference type="ChEBI" id="CHEBI:57805"/>
    </ligand>
</feature>
<reference evidence="5 6" key="1">
    <citation type="submission" date="2017-04" db="EMBL/GenBank/DDBJ databases">
        <authorList>
            <person name="Afonso C.L."/>
            <person name="Miller P.J."/>
            <person name="Scott M.A."/>
            <person name="Spackman E."/>
            <person name="Goraichik I."/>
            <person name="Dimitrov K.M."/>
            <person name="Suarez D.L."/>
            <person name="Swayne D.E."/>
        </authorList>
    </citation>
    <scope>NUCLEOTIDE SEQUENCE [LARGE SCALE GENOMIC DNA]</scope>
    <source>
        <strain evidence="5 6">USBA 355</strain>
    </source>
</reference>
<organism evidence="5 6">
    <name type="scientific">Tistlia consotensis USBA 355</name>
    <dbReference type="NCBI Taxonomy" id="560819"/>
    <lineage>
        <taxon>Bacteria</taxon>
        <taxon>Pseudomonadati</taxon>
        <taxon>Pseudomonadota</taxon>
        <taxon>Alphaproteobacteria</taxon>
        <taxon>Rhodospirillales</taxon>
        <taxon>Rhodovibrionaceae</taxon>
        <taxon>Tistlia</taxon>
    </lineage>
</organism>
<dbReference type="InterPro" id="IPR049704">
    <property type="entry name" value="Aminotrans_3_PPA_site"/>
</dbReference>
<dbReference type="EC" id="2.6.1.11" evidence="4"/>
<comment type="caution">
    <text evidence="4">Lacks conserved residue(s) required for the propagation of feature annotation.</text>
</comment>
<dbReference type="PANTHER" id="PTHR11986">
    <property type="entry name" value="AMINOTRANSFERASE CLASS III"/>
    <property type="match status" value="1"/>
</dbReference>
<evidence type="ECO:0000313" key="5">
    <source>
        <dbReference type="EMBL" id="SMF06897.1"/>
    </source>
</evidence>
<dbReference type="PANTHER" id="PTHR11986:SF113">
    <property type="entry name" value="SUCCINYLORNITHINE TRANSAMINASE"/>
    <property type="match status" value="1"/>
</dbReference>
<evidence type="ECO:0000256" key="4">
    <source>
        <dbReference type="HAMAP-Rule" id="MF_01107"/>
    </source>
</evidence>
<evidence type="ECO:0000256" key="3">
    <source>
        <dbReference type="ARBA" id="ARBA00022898"/>
    </source>
</evidence>
<feature type="binding site" evidence="4">
    <location>
        <position position="272"/>
    </location>
    <ligand>
        <name>pyridoxal 5'-phosphate</name>
        <dbReference type="ChEBI" id="CHEBI:597326"/>
    </ligand>
</feature>
<dbReference type="PIRSF" id="PIRSF000521">
    <property type="entry name" value="Transaminase_4ab_Lys_Orn"/>
    <property type="match status" value="1"/>
</dbReference>
<dbReference type="AlphaFoldDB" id="A0A1Y6BJY8"/>
<keyword evidence="4" id="KW-0963">Cytoplasm</keyword>
<dbReference type="InterPro" id="IPR050103">
    <property type="entry name" value="Class-III_PLP-dep_AT"/>
</dbReference>
<evidence type="ECO:0000256" key="2">
    <source>
        <dbReference type="ARBA" id="ARBA00022679"/>
    </source>
</evidence>
<evidence type="ECO:0000256" key="1">
    <source>
        <dbReference type="ARBA" id="ARBA00022576"/>
    </source>
</evidence>
<dbReference type="Gene3D" id="3.40.640.10">
    <property type="entry name" value="Type I PLP-dependent aspartate aminotransferase-like (Major domain)"/>
    <property type="match status" value="1"/>
</dbReference>
<comment type="subcellular location">
    <subcellularLocation>
        <location evidence="4">Cytoplasm</location>
    </subcellularLocation>
</comment>
<keyword evidence="1 4" id="KW-0032">Aminotransferase</keyword>
<dbReference type="InterPro" id="IPR015424">
    <property type="entry name" value="PyrdxlP-dep_Trfase"/>
</dbReference>
<dbReference type="FunFam" id="3.40.640.10:FF:000004">
    <property type="entry name" value="Acetylornithine aminotransferase"/>
    <property type="match status" value="1"/>
</dbReference>
<keyword evidence="4" id="KW-0028">Amino-acid biosynthesis</keyword>
<dbReference type="InterPro" id="IPR004636">
    <property type="entry name" value="AcOrn/SuccOrn_fam"/>
</dbReference>
<comment type="subunit">
    <text evidence="4">Homodimer.</text>
</comment>
<dbReference type="GO" id="GO:0030170">
    <property type="term" value="F:pyridoxal phosphate binding"/>
    <property type="evidence" value="ECO:0007669"/>
    <property type="project" value="InterPro"/>
</dbReference>
<comment type="pathway">
    <text evidence="4">Amino-acid biosynthesis; L-arginine biosynthesis; N(2)-acetyl-L-ornithine from L-glutamate: step 4/4.</text>
</comment>
<feature type="modified residue" description="N6-(pyridoxal phosphate)lysine" evidence="4">
    <location>
        <position position="243"/>
    </location>
</feature>
<dbReference type="PROSITE" id="PS00600">
    <property type="entry name" value="AA_TRANSFER_CLASS_3"/>
    <property type="match status" value="1"/>
</dbReference>
<proteinExistence type="inferred from homology"/>
<dbReference type="Pfam" id="PF00202">
    <property type="entry name" value="Aminotran_3"/>
    <property type="match status" value="1"/>
</dbReference>
<comment type="cofactor">
    <cofactor evidence="4">
        <name>pyridoxal 5'-phosphate</name>
        <dbReference type="ChEBI" id="CHEBI:597326"/>
    </cofactor>
    <text evidence="4">Binds 1 pyridoxal phosphate per subunit.</text>
</comment>
<keyword evidence="3 4" id="KW-0663">Pyridoxal phosphate</keyword>
<dbReference type="GO" id="GO:0006526">
    <property type="term" value="P:L-arginine biosynthetic process"/>
    <property type="evidence" value="ECO:0007669"/>
    <property type="project" value="UniProtKB-UniRule"/>
</dbReference>
<dbReference type="HAMAP" id="MF_01107">
    <property type="entry name" value="ArgD_aminotrans_3"/>
    <property type="match status" value="1"/>
</dbReference>
<keyword evidence="2 4" id="KW-0808">Transferase</keyword>
<keyword evidence="6" id="KW-1185">Reference proteome</keyword>
<comment type="similarity">
    <text evidence="4">Belongs to the class-III pyridoxal-phosphate-dependent aminotransferase family. ArgD subfamily.</text>
</comment>
<dbReference type="InterPro" id="IPR005814">
    <property type="entry name" value="Aminotrans_3"/>
</dbReference>
<dbReference type="UniPathway" id="UPA00068">
    <property type="reaction ID" value="UER00109"/>
</dbReference>
<dbReference type="InterPro" id="IPR015422">
    <property type="entry name" value="PyrdxlP-dep_Trfase_small"/>
</dbReference>